<dbReference type="EC" id="2.4.1.-" evidence="7"/>
<dbReference type="InterPro" id="IPR035595">
    <property type="entry name" value="UDP_glycos_trans_CS"/>
</dbReference>
<evidence type="ECO:0000313" key="8">
    <source>
        <dbReference type="EMBL" id="MBW96923.1"/>
    </source>
</evidence>
<sequence length="471" mass="52564">MGTESPVHILLVAFPGQGHVNPMLRLGNRLAFRGFLVTFSIAEAAGKQIEKANNITKHEPIPVGDGFIRFEFFKDGWEDDDPRRKDPHQYMPQLELAGKQMIPQMIKRSAEQGSSVSCLINGPFDPWVSDVAESLGIPSAVLWLQSCACFAAHYHYYHGLVPFPTKENPKMDVQLPCMPVLKHDEIPAVLHPFNPYTFARNALLGQYKNLDKPFCIVMDTFQELEHEIVDYMSKIIPIRTVGPLFKNPKVARATVAGDLLKADDCIEWLNTKPPSSVVYISFGSIASLKQDQCDEIAQGLINSGLPFLWVMREEKSQVLTDGFFEKVGDKGKLVRWSPQEKVLAHPSVACFLTHCGWNSSMEALGSGVPVVTFPYWGDQVTNSKYLVDVFEVGVRLSRGEAQNKLITCDEVEKCLLEVTVGTRAAEMKQNVLKWKAAAEAAMAEGGSSDRNFEAFVDDMKRRIAEVNSTRL</sequence>
<evidence type="ECO:0000256" key="4">
    <source>
        <dbReference type="ARBA" id="ARBA00022679"/>
    </source>
</evidence>
<dbReference type="PANTHER" id="PTHR11926:SF986">
    <property type="entry name" value="UDP-GLYCOSYLTRANSFERASE 84A1"/>
    <property type="match status" value="1"/>
</dbReference>
<dbReference type="FunFam" id="3.40.50.2000:FF:000019">
    <property type="entry name" value="Glycosyltransferase"/>
    <property type="match status" value="1"/>
</dbReference>
<dbReference type="InterPro" id="IPR002213">
    <property type="entry name" value="UDP_glucos_trans"/>
</dbReference>
<dbReference type="UniPathway" id="UPA00009"/>
<keyword evidence="3 6" id="KW-0328">Glycosyltransferase</keyword>
<evidence type="ECO:0000256" key="6">
    <source>
        <dbReference type="RuleBase" id="RU003718"/>
    </source>
</evidence>
<reference evidence="8" key="1">
    <citation type="submission" date="2018-02" db="EMBL/GenBank/DDBJ databases">
        <title>Rhizophora mucronata_Transcriptome.</title>
        <authorList>
            <person name="Meera S.P."/>
            <person name="Sreeshan A."/>
            <person name="Augustine A."/>
        </authorList>
    </citation>
    <scope>NUCLEOTIDE SEQUENCE</scope>
    <source>
        <tissue evidence="8">Leaf</tissue>
    </source>
</reference>
<dbReference type="FunFam" id="3.40.50.2000:FF:000101">
    <property type="entry name" value="Glycosyltransferase"/>
    <property type="match status" value="1"/>
</dbReference>
<dbReference type="PROSITE" id="PS00375">
    <property type="entry name" value="UDPGT"/>
    <property type="match status" value="1"/>
</dbReference>
<protein>
    <recommendedName>
        <fullName evidence="7">Glycosyltransferase</fullName>
        <ecNumber evidence="7">2.4.1.-</ecNumber>
    </recommendedName>
</protein>
<dbReference type="CDD" id="cd03784">
    <property type="entry name" value="GT1_Gtf-like"/>
    <property type="match status" value="1"/>
</dbReference>
<evidence type="ECO:0000256" key="3">
    <source>
        <dbReference type="ARBA" id="ARBA00022676"/>
    </source>
</evidence>
<organism evidence="8">
    <name type="scientific">Rhizophora mucronata</name>
    <name type="common">Asiatic mangrove</name>
    <dbReference type="NCBI Taxonomy" id="61149"/>
    <lineage>
        <taxon>Eukaryota</taxon>
        <taxon>Viridiplantae</taxon>
        <taxon>Streptophyta</taxon>
        <taxon>Embryophyta</taxon>
        <taxon>Tracheophyta</taxon>
        <taxon>Spermatophyta</taxon>
        <taxon>Magnoliopsida</taxon>
        <taxon>eudicotyledons</taxon>
        <taxon>Gunneridae</taxon>
        <taxon>Pentapetalae</taxon>
        <taxon>rosids</taxon>
        <taxon>fabids</taxon>
        <taxon>Malpighiales</taxon>
        <taxon>Rhizophoraceae</taxon>
        <taxon>Rhizophora</taxon>
    </lineage>
</organism>
<dbReference type="EMBL" id="GGEC01016440">
    <property type="protein sequence ID" value="MBW96923.1"/>
    <property type="molecule type" value="Transcribed_RNA"/>
</dbReference>
<dbReference type="AlphaFoldDB" id="A0A2P2JTY1"/>
<comment type="pathway">
    <text evidence="1">Pigment biosynthesis; anthocyanin biosynthesis.</text>
</comment>
<accession>A0A2P2JTY1</accession>
<dbReference type="PANTHER" id="PTHR11926">
    <property type="entry name" value="GLUCOSYL/GLUCURONOSYL TRANSFERASES"/>
    <property type="match status" value="1"/>
</dbReference>
<comment type="catalytic activity">
    <reaction evidence="5">
        <text>an anthocyanidin + UDP-alpha-D-glucose + H(+) = an anthocyanidin 3-O-beta-D-glucoside + UDP</text>
        <dbReference type="Rhea" id="RHEA:20093"/>
        <dbReference type="ChEBI" id="CHEBI:15378"/>
        <dbReference type="ChEBI" id="CHEBI:16307"/>
        <dbReference type="ChEBI" id="CHEBI:58223"/>
        <dbReference type="ChEBI" id="CHEBI:58885"/>
        <dbReference type="ChEBI" id="CHEBI:143576"/>
        <dbReference type="EC" id="2.4.1.115"/>
    </reaction>
</comment>
<dbReference type="GO" id="GO:0047213">
    <property type="term" value="F:anthocyanidin 3-O-glucosyltransferase activity"/>
    <property type="evidence" value="ECO:0007669"/>
    <property type="project" value="UniProtKB-EC"/>
</dbReference>
<dbReference type="GO" id="GO:0080044">
    <property type="term" value="F:quercetin 7-O-glucosyltransferase activity"/>
    <property type="evidence" value="ECO:0007669"/>
    <property type="project" value="TreeGrafter"/>
</dbReference>
<evidence type="ECO:0000256" key="2">
    <source>
        <dbReference type="ARBA" id="ARBA00009995"/>
    </source>
</evidence>
<evidence type="ECO:0000256" key="5">
    <source>
        <dbReference type="ARBA" id="ARBA00047606"/>
    </source>
</evidence>
<name>A0A2P2JTY1_RHIMU</name>
<evidence type="ECO:0000256" key="7">
    <source>
        <dbReference type="RuleBase" id="RU362057"/>
    </source>
</evidence>
<proteinExistence type="inferred from homology"/>
<comment type="similarity">
    <text evidence="2 6">Belongs to the UDP-glycosyltransferase family.</text>
</comment>
<dbReference type="GO" id="GO:0080043">
    <property type="term" value="F:quercetin 3-O-glucosyltransferase activity"/>
    <property type="evidence" value="ECO:0007669"/>
    <property type="project" value="TreeGrafter"/>
</dbReference>
<dbReference type="SUPFAM" id="SSF53756">
    <property type="entry name" value="UDP-Glycosyltransferase/glycogen phosphorylase"/>
    <property type="match status" value="1"/>
</dbReference>
<keyword evidence="4 6" id="KW-0808">Transferase</keyword>
<dbReference type="Gene3D" id="3.40.50.2000">
    <property type="entry name" value="Glycogen Phosphorylase B"/>
    <property type="match status" value="2"/>
</dbReference>
<dbReference type="GO" id="GO:0009718">
    <property type="term" value="P:anthocyanin-containing compound biosynthetic process"/>
    <property type="evidence" value="ECO:0007669"/>
    <property type="project" value="UniProtKB-UniPathway"/>
</dbReference>
<evidence type="ECO:0000256" key="1">
    <source>
        <dbReference type="ARBA" id="ARBA00004935"/>
    </source>
</evidence>
<dbReference type="Pfam" id="PF00201">
    <property type="entry name" value="UDPGT"/>
    <property type="match status" value="1"/>
</dbReference>